<dbReference type="EMBL" id="CP003179">
    <property type="protein sequence ID" value="AEW03599.1"/>
    <property type="molecule type" value="Genomic_DNA"/>
</dbReference>
<dbReference type="AlphaFoldDB" id="G8TV18"/>
<gene>
    <name evidence="2" type="ordered locus">Sulac_0022</name>
</gene>
<dbReference type="HOGENOM" id="CLU_093674_4_1_9"/>
<evidence type="ECO:0008006" key="4">
    <source>
        <dbReference type="Google" id="ProtNLM"/>
    </source>
</evidence>
<evidence type="ECO:0000313" key="3">
    <source>
        <dbReference type="Proteomes" id="UP000005439"/>
    </source>
</evidence>
<evidence type="ECO:0000256" key="1">
    <source>
        <dbReference type="SAM" id="Phobius"/>
    </source>
</evidence>
<dbReference type="KEGG" id="sap:Sulac_0022"/>
<evidence type="ECO:0000313" key="2">
    <source>
        <dbReference type="EMBL" id="AEW03599.1"/>
    </source>
</evidence>
<protein>
    <recommendedName>
        <fullName evidence="4">DUF805 domain-containing protein</fullName>
    </recommendedName>
</protein>
<keyword evidence="3" id="KW-1185">Reference proteome</keyword>
<keyword evidence="1" id="KW-0812">Transmembrane</keyword>
<dbReference type="GO" id="GO:0005886">
    <property type="term" value="C:plasma membrane"/>
    <property type="evidence" value="ECO:0007669"/>
    <property type="project" value="TreeGrafter"/>
</dbReference>
<feature type="transmembrane region" description="Helical" evidence="1">
    <location>
        <begin position="79"/>
        <end position="97"/>
    </location>
</feature>
<sequence length="115" mass="13085">MEAYLEAWKKYAVFDGRASRPEFWLFYLINLVVTAALALFGVMTGLHFLLAIYDIAVFLPSWAVEVRRLHDTGRSGWNMLWAFLPVIGWIVLIVFLAEKGHAGQNQYGPDPRQAA</sequence>
<reference evidence="3" key="1">
    <citation type="submission" date="2011-12" db="EMBL/GenBank/DDBJ databases">
        <title>The complete genome of chromosome of Sulfobacillus acidophilus DSM 10332.</title>
        <authorList>
            <person name="Lucas S."/>
            <person name="Han J."/>
            <person name="Lapidus A."/>
            <person name="Bruce D."/>
            <person name="Goodwin L."/>
            <person name="Pitluck S."/>
            <person name="Peters L."/>
            <person name="Kyrpides N."/>
            <person name="Mavromatis K."/>
            <person name="Ivanova N."/>
            <person name="Mikhailova N."/>
            <person name="Chertkov O."/>
            <person name="Saunders E."/>
            <person name="Detter J.C."/>
            <person name="Tapia R."/>
            <person name="Han C."/>
            <person name="Land M."/>
            <person name="Hauser L."/>
            <person name="Markowitz V."/>
            <person name="Cheng J.-F."/>
            <person name="Hugenholtz P."/>
            <person name="Woyke T."/>
            <person name="Wu D."/>
            <person name="Pukall R."/>
            <person name="Gehrich-Schroeter G."/>
            <person name="Schneider S."/>
            <person name="Klenk H.-P."/>
            <person name="Eisen J.A."/>
        </authorList>
    </citation>
    <scope>NUCLEOTIDE SEQUENCE [LARGE SCALE GENOMIC DNA]</scope>
    <source>
        <strain evidence="3">ATCC 700253 / DSM 10332 / NAL</strain>
    </source>
</reference>
<proteinExistence type="predicted"/>
<accession>G8TV18</accession>
<dbReference type="PANTHER" id="PTHR34980">
    <property type="entry name" value="INNER MEMBRANE PROTEIN-RELATED-RELATED"/>
    <property type="match status" value="1"/>
</dbReference>
<dbReference type="InterPro" id="IPR008523">
    <property type="entry name" value="DUF805"/>
</dbReference>
<keyword evidence="1" id="KW-0472">Membrane</keyword>
<feature type="transmembrane region" description="Helical" evidence="1">
    <location>
        <begin position="26"/>
        <end position="59"/>
    </location>
</feature>
<name>G8TV18_SULAD</name>
<organism evidence="2 3">
    <name type="scientific">Sulfobacillus acidophilus (strain ATCC 700253 / DSM 10332 / NAL)</name>
    <dbReference type="NCBI Taxonomy" id="679936"/>
    <lineage>
        <taxon>Bacteria</taxon>
        <taxon>Bacillati</taxon>
        <taxon>Bacillota</taxon>
        <taxon>Clostridia</taxon>
        <taxon>Eubacteriales</taxon>
        <taxon>Clostridiales Family XVII. Incertae Sedis</taxon>
        <taxon>Sulfobacillus</taxon>
    </lineage>
</organism>
<dbReference type="PATRIC" id="fig|679936.5.peg.23"/>
<dbReference type="Proteomes" id="UP000005439">
    <property type="component" value="Chromosome"/>
</dbReference>
<keyword evidence="1" id="KW-1133">Transmembrane helix</keyword>
<dbReference type="PANTHER" id="PTHR34980:SF2">
    <property type="entry name" value="INNER MEMBRANE PROTEIN YHAH-RELATED"/>
    <property type="match status" value="1"/>
</dbReference>
<reference evidence="2 3" key="2">
    <citation type="journal article" date="2012" name="Stand. Genomic Sci.">
        <title>Complete genome sequence of the moderately thermophilic mineral-sulfide-oxidizing firmicute Sulfobacillus acidophilus type strain (NAL(T)).</title>
        <authorList>
            <person name="Anderson I."/>
            <person name="Chertkov O."/>
            <person name="Chen A."/>
            <person name="Saunders E."/>
            <person name="Lapidus A."/>
            <person name="Nolan M."/>
            <person name="Lucas S."/>
            <person name="Hammon N."/>
            <person name="Deshpande S."/>
            <person name="Cheng J.F."/>
            <person name="Han C."/>
            <person name="Tapia R."/>
            <person name="Goodwin L.A."/>
            <person name="Pitluck S."/>
            <person name="Liolios K."/>
            <person name="Pagani I."/>
            <person name="Ivanova N."/>
            <person name="Mikhailova N."/>
            <person name="Pati A."/>
            <person name="Palaniappan K."/>
            <person name="Land M."/>
            <person name="Pan C."/>
            <person name="Rohde M."/>
            <person name="Pukall R."/>
            <person name="Goker M."/>
            <person name="Detter J.C."/>
            <person name="Woyke T."/>
            <person name="Bristow J."/>
            <person name="Eisen J.A."/>
            <person name="Markowitz V."/>
            <person name="Hugenholtz P."/>
            <person name="Kyrpides N.C."/>
            <person name="Klenk H.P."/>
            <person name="Mavromatis K."/>
        </authorList>
    </citation>
    <scope>NUCLEOTIDE SEQUENCE [LARGE SCALE GENOMIC DNA]</scope>
    <source>
        <strain evidence="3">ATCC 700253 / DSM 10332 / NAL</strain>
    </source>
</reference>
<dbReference type="Pfam" id="PF05656">
    <property type="entry name" value="DUF805"/>
    <property type="match status" value="1"/>
</dbReference>